<reference evidence="3 4" key="1">
    <citation type="submission" date="2016-10" db="EMBL/GenBank/DDBJ databases">
        <authorList>
            <person name="de Groot N.N."/>
        </authorList>
    </citation>
    <scope>NUCLEOTIDE SEQUENCE [LARGE SCALE GENOMIC DNA]</scope>
    <source>
        <strain evidence="3 4">ATCC 35958</strain>
    </source>
</reference>
<dbReference type="SUPFAM" id="SSF109709">
    <property type="entry name" value="KorB DNA-binding domain-like"/>
    <property type="match status" value="1"/>
</dbReference>
<dbReference type="STRING" id="180197.SAMN02982919_02277"/>
<dbReference type="InterPro" id="IPR004437">
    <property type="entry name" value="ParB/RepB/Spo0J"/>
</dbReference>
<dbReference type="PANTHER" id="PTHR33375:SF1">
    <property type="entry name" value="CHROMOSOME-PARTITIONING PROTEIN PARB-RELATED"/>
    <property type="match status" value="1"/>
</dbReference>
<dbReference type="SUPFAM" id="SSF110849">
    <property type="entry name" value="ParB/Sulfiredoxin"/>
    <property type="match status" value="1"/>
</dbReference>
<dbReference type="InterPro" id="IPR001387">
    <property type="entry name" value="Cro/C1-type_HTH"/>
</dbReference>
<dbReference type="EMBL" id="FOGD01000007">
    <property type="protein sequence ID" value="SER37310.1"/>
    <property type="molecule type" value="Genomic_DNA"/>
</dbReference>
<keyword evidence="4" id="KW-1185">Reference proteome</keyword>
<dbReference type="InterPro" id="IPR050336">
    <property type="entry name" value="Chromosome_partition/occlusion"/>
</dbReference>
<dbReference type="PROSITE" id="PS50943">
    <property type="entry name" value="HTH_CROC1"/>
    <property type="match status" value="1"/>
</dbReference>
<protein>
    <submittedName>
        <fullName evidence="3">Chromosome partitioning protein, ParB family</fullName>
    </submittedName>
</protein>
<proteinExistence type="inferred from homology"/>
<dbReference type="InterPro" id="IPR036086">
    <property type="entry name" value="ParB/Sulfiredoxin_sf"/>
</dbReference>
<dbReference type="GO" id="GO:0003677">
    <property type="term" value="F:DNA binding"/>
    <property type="evidence" value="ECO:0007669"/>
    <property type="project" value="InterPro"/>
</dbReference>
<gene>
    <name evidence="3" type="ORF">SAMN02982919_02277</name>
</gene>
<evidence type="ECO:0000256" key="1">
    <source>
        <dbReference type="ARBA" id="ARBA00006295"/>
    </source>
</evidence>
<sequence>MNIANNRQIIKRSGLVTRQDSDVAAANLPRIGDGNTGGKPFLVPIALIHESPYQSYPINPKKVEDLAENLKKNPLSSPIVLRRKSDGELEIIAGRHRLAAYRLLNRLEIEATLRSLDDDEAERLVFYDNLLGPELTDFQKYLGFAQRKKSKGLSQEKLAEEAGVSQGTVSRIMSFDGLPESVMAELARVPSAIGMNSASEFVALAKTNEALAIQAIQAIAAGSMNQKSAIEWMKNGGKEKEKAARNGINSVIKSGKRNYAKMALSLNRMTIVFSDDKSAMDNWTKIEEMLKETSEQAKKQHTD</sequence>
<dbReference type="SMART" id="SM00470">
    <property type="entry name" value="ParB"/>
    <property type="match status" value="1"/>
</dbReference>
<evidence type="ECO:0000259" key="2">
    <source>
        <dbReference type="PROSITE" id="PS50943"/>
    </source>
</evidence>
<comment type="similarity">
    <text evidence="1">Belongs to the ParB family.</text>
</comment>
<dbReference type="NCBIfam" id="TIGR00180">
    <property type="entry name" value="parB_part"/>
    <property type="match status" value="1"/>
</dbReference>
<dbReference type="Pfam" id="PF02195">
    <property type="entry name" value="ParB_N"/>
    <property type="match status" value="1"/>
</dbReference>
<dbReference type="CDD" id="cd00093">
    <property type="entry name" value="HTH_XRE"/>
    <property type="match status" value="1"/>
</dbReference>
<name>A0A1H9NMW7_9BURK</name>
<dbReference type="Proteomes" id="UP000199766">
    <property type="component" value="Unassembled WGS sequence"/>
</dbReference>
<organism evidence="3 4">
    <name type="scientific">Giesbergeria anulus</name>
    <dbReference type="NCBI Taxonomy" id="180197"/>
    <lineage>
        <taxon>Bacteria</taxon>
        <taxon>Pseudomonadati</taxon>
        <taxon>Pseudomonadota</taxon>
        <taxon>Betaproteobacteria</taxon>
        <taxon>Burkholderiales</taxon>
        <taxon>Comamonadaceae</taxon>
        <taxon>Giesbergeria</taxon>
    </lineage>
</organism>
<dbReference type="PANTHER" id="PTHR33375">
    <property type="entry name" value="CHROMOSOME-PARTITIONING PROTEIN PARB-RELATED"/>
    <property type="match status" value="1"/>
</dbReference>
<dbReference type="GO" id="GO:0007059">
    <property type="term" value="P:chromosome segregation"/>
    <property type="evidence" value="ECO:0007669"/>
    <property type="project" value="TreeGrafter"/>
</dbReference>
<dbReference type="RefSeq" id="WP_091457627.1">
    <property type="nucleotide sequence ID" value="NZ_FOGD01000007.1"/>
</dbReference>
<dbReference type="Gene3D" id="3.90.1530.10">
    <property type="entry name" value="Conserved hypothetical protein from pyrococcus furiosus pfu- 392566-001, ParB domain"/>
    <property type="match status" value="1"/>
</dbReference>
<evidence type="ECO:0000313" key="4">
    <source>
        <dbReference type="Proteomes" id="UP000199766"/>
    </source>
</evidence>
<dbReference type="Pfam" id="PF01381">
    <property type="entry name" value="HTH_3"/>
    <property type="match status" value="1"/>
</dbReference>
<dbReference type="Gene3D" id="1.10.10.2830">
    <property type="match status" value="1"/>
</dbReference>
<accession>A0A1H9NMW7</accession>
<dbReference type="GO" id="GO:0005694">
    <property type="term" value="C:chromosome"/>
    <property type="evidence" value="ECO:0007669"/>
    <property type="project" value="TreeGrafter"/>
</dbReference>
<evidence type="ECO:0000313" key="3">
    <source>
        <dbReference type="EMBL" id="SER37310.1"/>
    </source>
</evidence>
<dbReference type="OrthoDB" id="8677451at2"/>
<feature type="domain" description="HTH cro/C1-type" evidence="2">
    <location>
        <begin position="149"/>
        <end position="172"/>
    </location>
</feature>
<dbReference type="InterPro" id="IPR003115">
    <property type="entry name" value="ParB_N"/>
</dbReference>
<dbReference type="AlphaFoldDB" id="A0A1H9NMW7"/>